<evidence type="ECO:0000313" key="1">
    <source>
        <dbReference type="EMBL" id="NYJ05029.1"/>
    </source>
</evidence>
<keyword evidence="2" id="KW-1185">Reference proteome</keyword>
<dbReference type="AlphaFoldDB" id="A0A853CD55"/>
<reference evidence="1 2" key="1">
    <citation type="submission" date="2020-07" db="EMBL/GenBank/DDBJ databases">
        <title>Sequencing the genomes of 1000 actinobacteria strains.</title>
        <authorList>
            <person name="Klenk H.-P."/>
        </authorList>
    </citation>
    <scope>NUCLEOTIDE SEQUENCE [LARGE SCALE GENOMIC DNA]</scope>
    <source>
        <strain evidence="1 2">DSM 104001</strain>
    </source>
</reference>
<proteinExistence type="predicted"/>
<accession>A0A853CD55</accession>
<name>A0A853CD55_9ACTN</name>
<comment type="caution">
    <text evidence="1">The sequence shown here is derived from an EMBL/GenBank/DDBJ whole genome shotgun (WGS) entry which is preliminary data.</text>
</comment>
<dbReference type="RefSeq" id="WP_179715668.1">
    <property type="nucleotide sequence ID" value="NZ_JACBZT010000001.1"/>
</dbReference>
<evidence type="ECO:0000313" key="2">
    <source>
        <dbReference type="Proteomes" id="UP000541969"/>
    </source>
</evidence>
<gene>
    <name evidence="1" type="ORF">GGQ55_001307</name>
</gene>
<dbReference type="Proteomes" id="UP000541969">
    <property type="component" value="Unassembled WGS sequence"/>
</dbReference>
<organism evidence="1 2">
    <name type="scientific">Petropleomorpha daqingensis</name>
    <dbReference type="NCBI Taxonomy" id="2026353"/>
    <lineage>
        <taxon>Bacteria</taxon>
        <taxon>Bacillati</taxon>
        <taxon>Actinomycetota</taxon>
        <taxon>Actinomycetes</taxon>
        <taxon>Geodermatophilales</taxon>
        <taxon>Geodermatophilaceae</taxon>
        <taxon>Petropleomorpha</taxon>
    </lineage>
</organism>
<sequence length="95" mass="10766">MRLFVDGEGGHMLDNSANVVQTSNGLLQVSEEEKGSANPVIHHLSVYKTRARMLSDDRVEKKARELHAANSYTDWAALSDDDKELWRHMARLELC</sequence>
<protein>
    <submittedName>
        <fullName evidence="1">Uncharacterized protein</fullName>
    </submittedName>
</protein>
<dbReference type="EMBL" id="JACBZT010000001">
    <property type="protein sequence ID" value="NYJ05029.1"/>
    <property type="molecule type" value="Genomic_DNA"/>
</dbReference>